<dbReference type="InterPro" id="IPR044911">
    <property type="entry name" value="V-type_ATPase_csu/dsu_dom_3"/>
</dbReference>
<evidence type="ECO:0000313" key="3">
    <source>
        <dbReference type="EMBL" id="MSS57889.1"/>
    </source>
</evidence>
<dbReference type="Gene3D" id="1.10.132.50">
    <property type="entry name" value="ATP synthase (C/AC39) subunit, domain 3"/>
    <property type="match status" value="3"/>
</dbReference>
<keyword evidence="2" id="KW-0406">Ion transport</keyword>
<dbReference type="Proteomes" id="UP000461880">
    <property type="component" value="Unassembled WGS sequence"/>
</dbReference>
<dbReference type="RefSeq" id="WP_154503080.1">
    <property type="nucleotide sequence ID" value="NZ_VUMN01000004.1"/>
</dbReference>
<keyword evidence="1" id="KW-0813">Transport</keyword>
<comment type="caution">
    <text evidence="3">The sequence shown here is derived from an EMBL/GenBank/DDBJ whole genome shotgun (WGS) entry which is preliminary data.</text>
</comment>
<name>A0A7X2TEP9_9FIRM</name>
<reference evidence="3 4" key="1">
    <citation type="submission" date="2019-08" db="EMBL/GenBank/DDBJ databases">
        <title>In-depth cultivation of the pig gut microbiome towards novel bacterial diversity and tailored functional studies.</title>
        <authorList>
            <person name="Wylensek D."/>
            <person name="Hitch T.C.A."/>
            <person name="Clavel T."/>
        </authorList>
    </citation>
    <scope>NUCLEOTIDE SEQUENCE [LARGE SCALE GENOMIC DNA]</scope>
    <source>
        <strain evidence="3 4">Oil+RF-744-GAM-WT-6</strain>
    </source>
</reference>
<dbReference type="PANTHER" id="PTHR38682">
    <property type="entry name" value="V-TYPE ATP SYNTHASE SUBUNIT C"/>
    <property type="match status" value="1"/>
</dbReference>
<evidence type="ECO:0000313" key="4">
    <source>
        <dbReference type="Proteomes" id="UP000461880"/>
    </source>
</evidence>
<keyword evidence="4" id="KW-1185">Reference proteome</keyword>
<dbReference type="PANTHER" id="PTHR38682:SF1">
    <property type="entry name" value="V-TYPE ATP SYNTHASE SUBUNIT C"/>
    <property type="match status" value="1"/>
</dbReference>
<evidence type="ECO:0000256" key="1">
    <source>
        <dbReference type="ARBA" id="ARBA00022448"/>
    </source>
</evidence>
<dbReference type="InterPro" id="IPR002843">
    <property type="entry name" value="ATPase_V0-cplx_csu/dsu"/>
</dbReference>
<dbReference type="EMBL" id="VUMN01000004">
    <property type="protein sequence ID" value="MSS57889.1"/>
    <property type="molecule type" value="Genomic_DNA"/>
</dbReference>
<dbReference type="Pfam" id="PF01992">
    <property type="entry name" value="vATP-synt_AC39"/>
    <property type="match status" value="1"/>
</dbReference>
<sequence length="343" mass="39795">MSSDMAMAAKARAMFGERMKEPDYLALMQKKSVAEIAGALKRGSVFSEALAGVNEKAVHAGQLETLVRMDVYRRLQKLLRYSEGDYGRFIYAAVETEEIDLILSSIRWFTQKDSEARSSMIADMPIYIGHYLSFDVKKLPEVTNFSDLIKVLKGTRYERIVRKYETKDMAQINYIGLEHELRLNYYETVMEVVSGYGRAGNDMMEIVKARIELDNIALIYRLKKYFHAPPDQIRPLVTHTTNLFNDREMEDLISSSTAEQVIEKLQKKYHRYVKNVKFTSIEHYTGMIRYHMNYHFMELSTEPKLVLLSYLLLSRIEIQNVVNIIEGVSYGIGIDHMKPMLVY</sequence>
<organism evidence="3 4">
    <name type="scientific">Stecheria intestinalis</name>
    <dbReference type="NCBI Taxonomy" id="2606630"/>
    <lineage>
        <taxon>Bacteria</taxon>
        <taxon>Bacillati</taxon>
        <taxon>Bacillota</taxon>
        <taxon>Erysipelotrichia</taxon>
        <taxon>Erysipelotrichales</taxon>
        <taxon>Erysipelotrichaceae</taxon>
        <taxon>Stecheria</taxon>
    </lineage>
</organism>
<protein>
    <submittedName>
        <fullName evidence="3">V-type ATPase subunit</fullName>
    </submittedName>
</protein>
<dbReference type="AlphaFoldDB" id="A0A7X2TEP9"/>
<proteinExistence type="predicted"/>
<dbReference type="GO" id="GO:0046961">
    <property type="term" value="F:proton-transporting ATPase activity, rotational mechanism"/>
    <property type="evidence" value="ECO:0007669"/>
    <property type="project" value="InterPro"/>
</dbReference>
<dbReference type="SUPFAM" id="SSF103486">
    <property type="entry name" value="V-type ATP synthase subunit C"/>
    <property type="match status" value="1"/>
</dbReference>
<dbReference type="InterPro" id="IPR036079">
    <property type="entry name" value="ATPase_csu/dsu_sf"/>
</dbReference>
<gene>
    <name evidence="3" type="ORF">FYJ51_03105</name>
</gene>
<dbReference type="InterPro" id="IPR050873">
    <property type="entry name" value="V-ATPase_V0D/AC39_subunit"/>
</dbReference>
<evidence type="ECO:0000256" key="2">
    <source>
        <dbReference type="ARBA" id="ARBA00023065"/>
    </source>
</evidence>
<accession>A0A7X2TEP9</accession>